<feature type="compositionally biased region" description="Gly residues" evidence="1">
    <location>
        <begin position="109"/>
        <end position="139"/>
    </location>
</feature>
<feature type="compositionally biased region" description="Basic and acidic residues" evidence="1">
    <location>
        <begin position="12"/>
        <end position="34"/>
    </location>
</feature>
<name>A0A3R8QG05_9CORY</name>
<evidence type="ECO:0000313" key="2">
    <source>
        <dbReference type="EMBL" id="RRO86065.1"/>
    </source>
</evidence>
<dbReference type="EMBL" id="PQNK01000013">
    <property type="protein sequence ID" value="RRO86065.1"/>
    <property type="molecule type" value="Genomic_DNA"/>
</dbReference>
<evidence type="ECO:0000313" key="3">
    <source>
        <dbReference type="Proteomes" id="UP000276526"/>
    </source>
</evidence>
<proteinExistence type="predicted"/>
<organism evidence="2 3">
    <name type="scientific">Corynebacterium bovis</name>
    <dbReference type="NCBI Taxonomy" id="36808"/>
    <lineage>
        <taxon>Bacteria</taxon>
        <taxon>Bacillati</taxon>
        <taxon>Actinomycetota</taxon>
        <taxon>Actinomycetes</taxon>
        <taxon>Mycobacteriales</taxon>
        <taxon>Corynebacteriaceae</taxon>
        <taxon>Corynebacterium</taxon>
    </lineage>
</organism>
<comment type="caution">
    <text evidence="2">The sequence shown here is derived from an EMBL/GenBank/DDBJ whole genome shotgun (WGS) entry which is preliminary data.</text>
</comment>
<accession>A0A3R8QG05</accession>
<feature type="region of interest" description="Disordered" evidence="1">
    <location>
        <begin position="67"/>
        <end position="151"/>
    </location>
</feature>
<dbReference type="AlphaFoldDB" id="A0A3R8QG05"/>
<gene>
    <name evidence="2" type="ORF">CXF48_08225</name>
</gene>
<feature type="compositionally biased region" description="Low complexity" evidence="1">
    <location>
        <begin position="74"/>
        <end position="85"/>
    </location>
</feature>
<dbReference type="Proteomes" id="UP000276526">
    <property type="component" value="Unassembled WGS sequence"/>
</dbReference>
<dbReference type="RefSeq" id="WP_125173061.1">
    <property type="nucleotide sequence ID" value="NZ_JBAHVN010000003.1"/>
</dbReference>
<protein>
    <submittedName>
        <fullName evidence="2">Uncharacterized protein</fullName>
    </submittedName>
</protein>
<reference evidence="2 3" key="1">
    <citation type="submission" date="2018-01" db="EMBL/GenBank/DDBJ databases">
        <title>Twenty Corynebacterium bovis Genomes.</title>
        <authorList>
            <person name="Gulvik C.A."/>
        </authorList>
    </citation>
    <scope>NUCLEOTIDE SEQUENCE [LARGE SCALE GENOMIC DNA]</scope>
    <source>
        <strain evidence="2 3">F6900</strain>
    </source>
</reference>
<feature type="region of interest" description="Disordered" evidence="1">
    <location>
        <begin position="1"/>
        <end position="34"/>
    </location>
</feature>
<evidence type="ECO:0000256" key="1">
    <source>
        <dbReference type="SAM" id="MobiDB-lite"/>
    </source>
</evidence>
<sequence length="151" mass="14618">MVTPGPGGAPRDMARNAARDVPRDLARERSGGDPYRHLVEEYLAGLREITAEFERVCAERADLLRAHGAPDAPPTSAASASSAAPGVTGKATVPQSCGGGVRLTPAGGPVAGPGGGGVVGGTSAGPVAGPGGVAPGLVGGDDRPGPGAVLR</sequence>